<protein>
    <submittedName>
        <fullName evidence="1">Uncharacterized protein</fullName>
    </submittedName>
</protein>
<dbReference type="AlphaFoldDB" id="A0AAV6YV98"/>
<evidence type="ECO:0000313" key="1">
    <source>
        <dbReference type="EMBL" id="KAG8537906.1"/>
    </source>
</evidence>
<gene>
    <name evidence="1" type="ORF">GDO81_023581</name>
</gene>
<name>A0AAV6YV98_ENGPU</name>
<comment type="caution">
    <text evidence="1">The sequence shown here is derived from an EMBL/GenBank/DDBJ whole genome shotgun (WGS) entry which is preliminary data.</text>
</comment>
<sequence length="99" mass="11025">MLLTVLRSIQDHLLRGPGCLVRTPCQLQRLPAPAQQRPQELQVSPGTTILPLSAMEKFQLLRSSSCAPQRPQLLKVSQRSACLLPLLRCLPPQMTSLLF</sequence>
<keyword evidence="2" id="KW-1185">Reference proteome</keyword>
<proteinExistence type="predicted"/>
<dbReference type="Proteomes" id="UP000824782">
    <property type="component" value="Unassembled WGS sequence"/>
</dbReference>
<accession>A0AAV6YV98</accession>
<reference evidence="1" key="1">
    <citation type="thesis" date="2020" institute="ProQuest LLC" country="789 East Eisenhower Parkway, Ann Arbor, MI, USA">
        <title>Comparative Genomics and Chromosome Evolution.</title>
        <authorList>
            <person name="Mudd A.B."/>
        </authorList>
    </citation>
    <scope>NUCLEOTIDE SEQUENCE</scope>
    <source>
        <strain evidence="1">237g6f4</strain>
        <tissue evidence="1">Blood</tissue>
    </source>
</reference>
<organism evidence="1 2">
    <name type="scientific">Engystomops pustulosus</name>
    <name type="common">Tungara frog</name>
    <name type="synonym">Physalaemus pustulosus</name>
    <dbReference type="NCBI Taxonomy" id="76066"/>
    <lineage>
        <taxon>Eukaryota</taxon>
        <taxon>Metazoa</taxon>
        <taxon>Chordata</taxon>
        <taxon>Craniata</taxon>
        <taxon>Vertebrata</taxon>
        <taxon>Euteleostomi</taxon>
        <taxon>Amphibia</taxon>
        <taxon>Batrachia</taxon>
        <taxon>Anura</taxon>
        <taxon>Neobatrachia</taxon>
        <taxon>Hyloidea</taxon>
        <taxon>Leptodactylidae</taxon>
        <taxon>Leiuperinae</taxon>
        <taxon>Engystomops</taxon>
    </lineage>
</organism>
<dbReference type="EMBL" id="WNYA01025447">
    <property type="protein sequence ID" value="KAG8537906.1"/>
    <property type="molecule type" value="Genomic_DNA"/>
</dbReference>
<evidence type="ECO:0000313" key="2">
    <source>
        <dbReference type="Proteomes" id="UP000824782"/>
    </source>
</evidence>